<protein>
    <recommendedName>
        <fullName evidence="3">HSF-type DNA-binding domain-containing protein</fullName>
    </recommendedName>
</protein>
<dbReference type="PANTHER" id="PTHR10015">
    <property type="entry name" value="HEAT SHOCK TRANSCRIPTION FACTOR"/>
    <property type="match status" value="1"/>
</dbReference>
<keyword evidence="2" id="KW-1185">Reference proteome</keyword>
<evidence type="ECO:0000313" key="1">
    <source>
        <dbReference type="EMBL" id="ONK66874.1"/>
    </source>
</evidence>
<evidence type="ECO:0000313" key="2">
    <source>
        <dbReference type="Proteomes" id="UP000243459"/>
    </source>
</evidence>
<dbReference type="GO" id="GO:0003700">
    <property type="term" value="F:DNA-binding transcription factor activity"/>
    <property type="evidence" value="ECO:0007669"/>
    <property type="project" value="TreeGrafter"/>
</dbReference>
<name>A0A5P1EM61_ASPOF</name>
<dbReference type="EMBL" id="CM007386">
    <property type="protein sequence ID" value="ONK66874.1"/>
    <property type="molecule type" value="Genomic_DNA"/>
</dbReference>
<organism evidence="1 2">
    <name type="scientific">Asparagus officinalis</name>
    <name type="common">Garden asparagus</name>
    <dbReference type="NCBI Taxonomy" id="4686"/>
    <lineage>
        <taxon>Eukaryota</taxon>
        <taxon>Viridiplantae</taxon>
        <taxon>Streptophyta</taxon>
        <taxon>Embryophyta</taxon>
        <taxon>Tracheophyta</taxon>
        <taxon>Spermatophyta</taxon>
        <taxon>Magnoliopsida</taxon>
        <taxon>Liliopsida</taxon>
        <taxon>Asparagales</taxon>
        <taxon>Asparagaceae</taxon>
        <taxon>Asparagoideae</taxon>
        <taxon>Asparagus</taxon>
    </lineage>
</organism>
<dbReference type="Proteomes" id="UP000243459">
    <property type="component" value="Chromosome 6"/>
</dbReference>
<dbReference type="Gramene" id="ONK66874">
    <property type="protein sequence ID" value="ONK66874"/>
    <property type="gene ID" value="A4U43_C06F12940"/>
</dbReference>
<proteinExistence type="predicted"/>
<dbReference type="GO" id="GO:0006357">
    <property type="term" value="P:regulation of transcription by RNA polymerase II"/>
    <property type="evidence" value="ECO:0007669"/>
    <property type="project" value="TreeGrafter"/>
</dbReference>
<sequence>MSAANDGSSSPRSQLASNVFGELLNGIGGCPWKHGQQIRVVIKQTLNDWYDREINAINEPYCPILSGAISESEGFRKIDPDRWEFTNVYFLGGQKHLLKKIRRRRITTQNSNQNFELWHSEHESELQRLKRDRNTIMLKILNLRGINLTLRLRLYAHLLNKLKHADWFDLLLCEVTWDQFMNDEVLTIAAAGW</sequence>
<dbReference type="GO" id="GO:0005634">
    <property type="term" value="C:nucleus"/>
    <property type="evidence" value="ECO:0007669"/>
    <property type="project" value="TreeGrafter"/>
</dbReference>
<dbReference type="PANTHER" id="PTHR10015:SF338">
    <property type="entry name" value="HEAT STRESS TRANSCRIPTION FACTOR A-2"/>
    <property type="match status" value="1"/>
</dbReference>
<gene>
    <name evidence="1" type="ORF">A4U43_C06F12940</name>
</gene>
<dbReference type="AlphaFoldDB" id="A0A5P1EM61"/>
<dbReference type="GO" id="GO:0000978">
    <property type="term" value="F:RNA polymerase II cis-regulatory region sequence-specific DNA binding"/>
    <property type="evidence" value="ECO:0007669"/>
    <property type="project" value="TreeGrafter"/>
</dbReference>
<dbReference type="GO" id="GO:0034605">
    <property type="term" value="P:cellular response to heat"/>
    <property type="evidence" value="ECO:0007669"/>
    <property type="project" value="TreeGrafter"/>
</dbReference>
<accession>A0A5P1EM61</accession>
<evidence type="ECO:0008006" key="3">
    <source>
        <dbReference type="Google" id="ProtNLM"/>
    </source>
</evidence>
<reference evidence="2" key="1">
    <citation type="journal article" date="2017" name="Nat. Commun.">
        <title>The asparagus genome sheds light on the origin and evolution of a young Y chromosome.</title>
        <authorList>
            <person name="Harkess A."/>
            <person name="Zhou J."/>
            <person name="Xu C."/>
            <person name="Bowers J.E."/>
            <person name="Van der Hulst R."/>
            <person name="Ayyampalayam S."/>
            <person name="Mercati F."/>
            <person name="Riccardi P."/>
            <person name="McKain M.R."/>
            <person name="Kakrana A."/>
            <person name="Tang H."/>
            <person name="Ray J."/>
            <person name="Groenendijk J."/>
            <person name="Arikit S."/>
            <person name="Mathioni S.M."/>
            <person name="Nakano M."/>
            <person name="Shan H."/>
            <person name="Telgmann-Rauber A."/>
            <person name="Kanno A."/>
            <person name="Yue Z."/>
            <person name="Chen H."/>
            <person name="Li W."/>
            <person name="Chen Y."/>
            <person name="Xu X."/>
            <person name="Zhang Y."/>
            <person name="Luo S."/>
            <person name="Chen H."/>
            <person name="Gao J."/>
            <person name="Mao Z."/>
            <person name="Pires J.C."/>
            <person name="Luo M."/>
            <person name="Kudrna D."/>
            <person name="Wing R.A."/>
            <person name="Meyers B.C."/>
            <person name="Yi K."/>
            <person name="Kong H."/>
            <person name="Lavrijsen P."/>
            <person name="Sunseri F."/>
            <person name="Falavigna A."/>
            <person name="Ye Y."/>
            <person name="Leebens-Mack J.H."/>
            <person name="Chen G."/>
        </authorList>
    </citation>
    <scope>NUCLEOTIDE SEQUENCE [LARGE SCALE GENOMIC DNA]</scope>
    <source>
        <strain evidence="2">cv. DH0086</strain>
    </source>
</reference>